<accession>A0A0K9NXE8</accession>
<dbReference type="OrthoDB" id="1708707at2759"/>
<organism evidence="3 4">
    <name type="scientific">Zostera marina</name>
    <name type="common">Eelgrass</name>
    <dbReference type="NCBI Taxonomy" id="29655"/>
    <lineage>
        <taxon>Eukaryota</taxon>
        <taxon>Viridiplantae</taxon>
        <taxon>Streptophyta</taxon>
        <taxon>Embryophyta</taxon>
        <taxon>Tracheophyta</taxon>
        <taxon>Spermatophyta</taxon>
        <taxon>Magnoliopsida</taxon>
        <taxon>Liliopsida</taxon>
        <taxon>Zosteraceae</taxon>
        <taxon>Zostera</taxon>
    </lineage>
</organism>
<dbReference type="EMBL" id="LFYR01001587">
    <property type="protein sequence ID" value="KMZ60717.1"/>
    <property type="molecule type" value="Genomic_DNA"/>
</dbReference>
<protein>
    <submittedName>
        <fullName evidence="3">Plastid division protein CDP1, chloroplastic</fullName>
    </submittedName>
</protein>
<dbReference type="PANTHER" id="PTHR33925:SF2">
    <property type="entry name" value="PLASTID DIVISION PROTEIN CDP1, CHLOROPLASTIC"/>
    <property type="match status" value="1"/>
</dbReference>
<dbReference type="Proteomes" id="UP000036987">
    <property type="component" value="Unassembled WGS sequence"/>
</dbReference>
<sequence>MALSHLTLGFSPPGLWICRNSVITGKSDFRLLFFCNGDAFACASGGRGGRKGFVSTPAMGLTSASRELFYRDGSKVNDSPLDAKNRSCVEIPVTCYQILGIPQQAEKDEIAKSVMELKGSEIEEGYTENTILSRQNILMDVRDKLLFEPEYAGDIKENIPPKSTLRIPWAWLSGAMCLLQEVGEEKKVLEIGKAALQHQDAKPFVHDLLLAIALTECSIAKAGFEKNTISQGFEALARAQYILRSKASFEDMPLISQIEESLEELAPTCTLEILGMPSTPDNIERRSGAISALCELLRQGLEVEASCKVQDWPNFLNHALNKLMASEIVDLLPWDDLANTRKNKKSLESQSQRTVIEFDCFYLAMISHLALGFSRRQIELINKAKMICECLVASDGMDLKYEEGICTLLLGQGHKMITIEKLRSLEINGRPVSKSRLIVNKEPKGSSDVLHSLEFFLKNAVLDVFPDTRGISPSLDNFFRGQRKLPPSSKLIDSKKNNRMGLRSTPLNLLHENQASKEATNLSSSHLGEAVKQLAPANLQNQLSDGRSNGVQNFQLKRELGMQKNNFLESWWIIGDHTRRLTHVAVAGCIMLSSFVLLCMQSGQNRIPYKVKFNYPNMKTSSTICSLSASESGKSPVFIERKTIIERLGKELLVIFSKRFNNPSDATKSRNIWPTDEYSKIASTGDMVQKIQMSQDEAETVLKLWQTVKAEALGPNHNSLILSEILTEPMLSQWRELADTAKANSCFWRFVLLQIHILRAEIISDGVGDEKAEIEAILEEAAELVDGSQAQLKNPNYYSTYRMNYLLKRQFDGSWKFYSSNIISQV</sequence>
<name>A0A0K9NXE8_ZOSMR</name>
<evidence type="ECO:0000259" key="2">
    <source>
        <dbReference type="Pfam" id="PF25515"/>
    </source>
</evidence>
<dbReference type="PANTHER" id="PTHR33925">
    <property type="entry name" value="PLASTID DIVISION PROTEIN CDP1, CHLOROPLASTIC-RELATED"/>
    <property type="match status" value="1"/>
</dbReference>
<comment type="caution">
    <text evidence="3">The sequence shown here is derived from an EMBL/GenBank/DDBJ whole genome shotgun (WGS) entry which is preliminary data.</text>
</comment>
<dbReference type="STRING" id="29655.A0A0K9NXE8"/>
<reference evidence="4" key="1">
    <citation type="journal article" date="2016" name="Nature">
        <title>The genome of the seagrass Zostera marina reveals angiosperm adaptation to the sea.</title>
        <authorList>
            <person name="Olsen J.L."/>
            <person name="Rouze P."/>
            <person name="Verhelst B."/>
            <person name="Lin Y.-C."/>
            <person name="Bayer T."/>
            <person name="Collen J."/>
            <person name="Dattolo E."/>
            <person name="De Paoli E."/>
            <person name="Dittami S."/>
            <person name="Maumus F."/>
            <person name="Michel G."/>
            <person name="Kersting A."/>
            <person name="Lauritano C."/>
            <person name="Lohaus R."/>
            <person name="Toepel M."/>
            <person name="Tonon T."/>
            <person name="Vanneste K."/>
            <person name="Amirebrahimi M."/>
            <person name="Brakel J."/>
            <person name="Bostroem C."/>
            <person name="Chovatia M."/>
            <person name="Grimwood J."/>
            <person name="Jenkins J.W."/>
            <person name="Jueterbock A."/>
            <person name="Mraz A."/>
            <person name="Stam W.T."/>
            <person name="Tice H."/>
            <person name="Bornberg-Bauer E."/>
            <person name="Green P.J."/>
            <person name="Pearson G.A."/>
            <person name="Procaccini G."/>
            <person name="Duarte C.M."/>
            <person name="Schmutz J."/>
            <person name="Reusch T.B.H."/>
            <person name="Van de Peer Y."/>
        </authorList>
    </citation>
    <scope>NUCLEOTIDE SEQUENCE [LARGE SCALE GENOMIC DNA]</scope>
    <source>
        <strain evidence="4">cv. Finnish</strain>
    </source>
</reference>
<dbReference type="InterPro" id="IPR025344">
    <property type="entry name" value="CDP1-like_IMS"/>
</dbReference>
<evidence type="ECO:0000259" key="1">
    <source>
        <dbReference type="Pfam" id="PF13355"/>
    </source>
</evidence>
<evidence type="ECO:0000313" key="4">
    <source>
        <dbReference type="Proteomes" id="UP000036987"/>
    </source>
</evidence>
<dbReference type="Pfam" id="PF13355">
    <property type="entry name" value="ARC6-like_IMS"/>
    <property type="match status" value="1"/>
</dbReference>
<dbReference type="GO" id="GO:0010020">
    <property type="term" value="P:chloroplast fission"/>
    <property type="evidence" value="ECO:0000318"/>
    <property type="project" value="GO_Central"/>
</dbReference>
<dbReference type="InterPro" id="IPR058032">
    <property type="entry name" value="CDP1-like_a_solenoid_1"/>
</dbReference>
<dbReference type="InterPro" id="IPR044685">
    <property type="entry name" value="CPD1-like"/>
</dbReference>
<evidence type="ECO:0000313" key="3">
    <source>
        <dbReference type="EMBL" id="KMZ60717.1"/>
    </source>
</evidence>
<dbReference type="GO" id="GO:0009706">
    <property type="term" value="C:chloroplast inner membrane"/>
    <property type="evidence" value="ECO:0000318"/>
    <property type="project" value="GO_Central"/>
</dbReference>
<feature type="domain" description="Plastid division protein CDP1-like 1st alpha solenoid" evidence="2">
    <location>
        <begin position="166"/>
        <end position="313"/>
    </location>
</feature>
<proteinExistence type="predicted"/>
<dbReference type="OMA" id="ADMAKTR"/>
<feature type="domain" description="Plastid division protein CDP1-like IMS" evidence="1">
    <location>
        <begin position="698"/>
        <end position="817"/>
    </location>
</feature>
<dbReference type="Pfam" id="PF25515">
    <property type="entry name" value="Arm_PDR"/>
    <property type="match status" value="1"/>
</dbReference>
<gene>
    <name evidence="3" type="ORF">ZOSMA_57G00530</name>
</gene>
<keyword evidence="4" id="KW-1185">Reference proteome</keyword>
<dbReference type="AlphaFoldDB" id="A0A0K9NXE8"/>